<sequence length="143" mass="16457">MARYKLLFFIIIFTSILSCKKNSVHESTIALDSLNSIQKKDKNISNLDVITGTYNGVISCDDCENVQLTLKNNGEYSLLIHLADEEDSRKNTTLLNGRYIWNSKDSIISLDQNHFKFLKQKNKLYFLFDNSLNIAEDEVLVKE</sequence>
<evidence type="ECO:0000313" key="1">
    <source>
        <dbReference type="EMBL" id="TWP26171.1"/>
    </source>
</evidence>
<evidence type="ECO:0008006" key="3">
    <source>
        <dbReference type="Google" id="ProtNLM"/>
    </source>
</evidence>
<name>A0A563D8A9_9FLAO</name>
<dbReference type="AlphaFoldDB" id="A0A563D8A9"/>
<accession>A0A563D8A9</accession>
<keyword evidence="2" id="KW-1185">Reference proteome</keyword>
<reference evidence="1 2" key="1">
    <citation type="submission" date="2019-02" db="EMBL/GenBank/DDBJ databases">
        <title>Apibacter muscae sp. nov.: a novel member of the house fly microbiota.</title>
        <authorList>
            <person name="Park R."/>
        </authorList>
    </citation>
    <scope>NUCLEOTIDE SEQUENCE [LARGE SCALE GENOMIC DNA]</scope>
    <source>
        <strain evidence="1 2">AL1</strain>
    </source>
</reference>
<dbReference type="EMBL" id="SELH01000026">
    <property type="protein sequence ID" value="TWP26171.1"/>
    <property type="molecule type" value="Genomic_DNA"/>
</dbReference>
<dbReference type="Gene3D" id="2.40.128.640">
    <property type="match status" value="1"/>
</dbReference>
<dbReference type="RefSeq" id="WP_146262861.1">
    <property type="nucleotide sequence ID" value="NZ_SELG01000041.1"/>
</dbReference>
<evidence type="ECO:0000313" key="2">
    <source>
        <dbReference type="Proteomes" id="UP000319499"/>
    </source>
</evidence>
<dbReference type="OrthoDB" id="1454614at2"/>
<protein>
    <recommendedName>
        <fullName evidence="3">Copper resistance protein NlpE</fullName>
    </recommendedName>
</protein>
<dbReference type="Pfam" id="PF04170">
    <property type="entry name" value="NlpE"/>
    <property type="match status" value="1"/>
</dbReference>
<dbReference type="PROSITE" id="PS51257">
    <property type="entry name" value="PROKAR_LIPOPROTEIN"/>
    <property type="match status" value="1"/>
</dbReference>
<gene>
    <name evidence="1" type="ORF">ETU09_10750</name>
</gene>
<dbReference type="Proteomes" id="UP000319499">
    <property type="component" value="Unassembled WGS sequence"/>
</dbReference>
<comment type="caution">
    <text evidence="1">The sequence shown here is derived from an EMBL/GenBank/DDBJ whole genome shotgun (WGS) entry which is preliminary data.</text>
</comment>
<dbReference type="InterPro" id="IPR007298">
    <property type="entry name" value="Cu-R_lipoprotein_NlpE"/>
</dbReference>
<organism evidence="1 2">
    <name type="scientific">Apibacter muscae</name>
    <dbReference type="NCBI Taxonomy" id="2509004"/>
    <lineage>
        <taxon>Bacteria</taxon>
        <taxon>Pseudomonadati</taxon>
        <taxon>Bacteroidota</taxon>
        <taxon>Flavobacteriia</taxon>
        <taxon>Flavobacteriales</taxon>
        <taxon>Weeksellaceae</taxon>
        <taxon>Apibacter</taxon>
    </lineage>
</organism>
<proteinExistence type="predicted"/>